<evidence type="ECO:0000313" key="1">
    <source>
        <dbReference type="EMBL" id="KAH9379110.1"/>
    </source>
</evidence>
<dbReference type="PANTHER" id="PTHR11505">
    <property type="entry name" value="L1 TRANSPOSABLE ELEMENT-RELATED"/>
    <property type="match status" value="1"/>
</dbReference>
<dbReference type="InterPro" id="IPR004244">
    <property type="entry name" value="Transposase_22"/>
</dbReference>
<evidence type="ECO:0000313" key="2">
    <source>
        <dbReference type="Proteomes" id="UP000821853"/>
    </source>
</evidence>
<dbReference type="AlphaFoldDB" id="A0A9J6GL14"/>
<organism evidence="1 2">
    <name type="scientific">Haemaphysalis longicornis</name>
    <name type="common">Bush tick</name>
    <dbReference type="NCBI Taxonomy" id="44386"/>
    <lineage>
        <taxon>Eukaryota</taxon>
        <taxon>Metazoa</taxon>
        <taxon>Ecdysozoa</taxon>
        <taxon>Arthropoda</taxon>
        <taxon>Chelicerata</taxon>
        <taxon>Arachnida</taxon>
        <taxon>Acari</taxon>
        <taxon>Parasitiformes</taxon>
        <taxon>Ixodida</taxon>
        <taxon>Ixodoidea</taxon>
        <taxon>Ixodidae</taxon>
        <taxon>Haemaphysalinae</taxon>
        <taxon>Haemaphysalis</taxon>
    </lineage>
</organism>
<comment type="caution">
    <text evidence="1">The sequence shown here is derived from an EMBL/GenBank/DDBJ whole genome shotgun (WGS) entry which is preliminary data.</text>
</comment>
<protein>
    <submittedName>
        <fullName evidence="1">Uncharacterized protein</fullName>
    </submittedName>
</protein>
<proteinExistence type="predicted"/>
<dbReference type="OrthoDB" id="6514226at2759"/>
<reference evidence="1 2" key="1">
    <citation type="journal article" date="2020" name="Cell">
        <title>Large-Scale Comparative Analyses of Tick Genomes Elucidate Their Genetic Diversity and Vector Capacities.</title>
        <authorList>
            <consortium name="Tick Genome and Microbiome Consortium (TIGMIC)"/>
            <person name="Jia N."/>
            <person name="Wang J."/>
            <person name="Shi W."/>
            <person name="Du L."/>
            <person name="Sun Y."/>
            <person name="Zhan W."/>
            <person name="Jiang J.F."/>
            <person name="Wang Q."/>
            <person name="Zhang B."/>
            <person name="Ji P."/>
            <person name="Bell-Sakyi L."/>
            <person name="Cui X.M."/>
            <person name="Yuan T.T."/>
            <person name="Jiang B.G."/>
            <person name="Yang W.F."/>
            <person name="Lam T.T."/>
            <person name="Chang Q.C."/>
            <person name="Ding S.J."/>
            <person name="Wang X.J."/>
            <person name="Zhu J.G."/>
            <person name="Ruan X.D."/>
            <person name="Zhao L."/>
            <person name="Wei J.T."/>
            <person name="Ye R.Z."/>
            <person name="Que T.C."/>
            <person name="Du C.H."/>
            <person name="Zhou Y.H."/>
            <person name="Cheng J.X."/>
            <person name="Dai P.F."/>
            <person name="Guo W.B."/>
            <person name="Han X.H."/>
            <person name="Huang E.J."/>
            <person name="Li L.F."/>
            <person name="Wei W."/>
            <person name="Gao Y.C."/>
            <person name="Liu J.Z."/>
            <person name="Shao H.Z."/>
            <person name="Wang X."/>
            <person name="Wang C.C."/>
            <person name="Yang T.C."/>
            <person name="Huo Q.B."/>
            <person name="Li W."/>
            <person name="Chen H.Y."/>
            <person name="Chen S.E."/>
            <person name="Zhou L.G."/>
            <person name="Ni X.B."/>
            <person name="Tian J.H."/>
            <person name="Sheng Y."/>
            <person name="Liu T."/>
            <person name="Pan Y.S."/>
            <person name="Xia L.Y."/>
            <person name="Li J."/>
            <person name="Zhao F."/>
            <person name="Cao W.C."/>
        </authorList>
    </citation>
    <scope>NUCLEOTIDE SEQUENCE [LARGE SCALE GENOMIC DNA]</scope>
    <source>
        <strain evidence="1">HaeL-2018</strain>
    </source>
</reference>
<dbReference type="Gene3D" id="3.30.70.1820">
    <property type="entry name" value="L1 transposable element, RRM domain"/>
    <property type="match status" value="1"/>
</dbReference>
<dbReference type="OMA" id="HDEMNGI"/>
<gene>
    <name evidence="1" type="ORF">HPB48_008646</name>
</gene>
<accession>A0A9J6GL14</accession>
<dbReference type="Proteomes" id="UP000821853">
    <property type="component" value="Unassembled WGS sequence"/>
</dbReference>
<name>A0A9J6GL14_HAELO</name>
<keyword evidence="2" id="KW-1185">Reference proteome</keyword>
<sequence length="275" mass="31072">MDVLNALKEIQSGQTAIRDQLSLIQSTLASHDRTFDDLKTRLAKIESNCASIAMVKSQLKVAEATTTECSSRVSAIYAWVDDLEDRSRRSNLVFYGLADNHNEPWQSTESLVVELCKDHLGITQQPHDIERPHRLGVFHPNKNRPIIAKFPHFEVKQQILTSRSELKETEFNLAEDLSANTRLARKHLVELGKAQNKPFKLRYDKLTCNKKTYVYDHAAQMVVEHSSYNRLKNPINLAKFGTGSCRSYSQIYVASFPSGIPCVLSPAHLLATSSF</sequence>
<dbReference type="VEuPathDB" id="VectorBase:HLOH_056952"/>
<dbReference type="EMBL" id="JABSTR010000009">
    <property type="protein sequence ID" value="KAH9379110.1"/>
    <property type="molecule type" value="Genomic_DNA"/>
</dbReference>